<dbReference type="InterPro" id="IPR008490">
    <property type="entry name" value="Transposase_InsH_N"/>
</dbReference>
<dbReference type="Pfam" id="PF13751">
    <property type="entry name" value="DDE_Tnp_1_6"/>
    <property type="match status" value="1"/>
</dbReference>
<evidence type="ECO:0000313" key="5">
    <source>
        <dbReference type="EMBL" id="SUN02181.1"/>
    </source>
</evidence>
<accession>A0A380I8A9</accession>
<dbReference type="EMBL" id="UHDT01000004">
    <property type="protein sequence ID" value="SUN02181.1"/>
    <property type="molecule type" value="Genomic_DNA"/>
</dbReference>
<name>A0A380I8A9_9STAP</name>
<dbReference type="InterPro" id="IPR025668">
    <property type="entry name" value="Tnp_DDE_dom"/>
</dbReference>
<feature type="region of interest" description="Disordered" evidence="1">
    <location>
        <begin position="217"/>
        <end position="236"/>
    </location>
</feature>
<dbReference type="RefSeq" id="WP_046838139.1">
    <property type="nucleotide sequence ID" value="NZ_UHDT01000001.1"/>
</dbReference>
<dbReference type="AlphaFoldDB" id="A0A380I8A9"/>
<dbReference type="NCBIfam" id="NF033551">
    <property type="entry name" value="transpos_IS1182"/>
    <property type="match status" value="1"/>
</dbReference>
<evidence type="ECO:0000313" key="4">
    <source>
        <dbReference type="EMBL" id="SUM57804.1"/>
    </source>
</evidence>
<reference evidence="5 6" key="1">
    <citation type="submission" date="2018-06" db="EMBL/GenBank/DDBJ databases">
        <authorList>
            <consortium name="Pathogen Informatics"/>
            <person name="Doyle S."/>
        </authorList>
    </citation>
    <scope>NUCLEOTIDE SEQUENCE [LARGE SCALE GENOMIC DNA]</scope>
    <source>
        <strain evidence="5 6">NCTC13832</strain>
    </source>
</reference>
<dbReference type="EMBL" id="UHDT01000001">
    <property type="protein sequence ID" value="SUM57804.1"/>
    <property type="molecule type" value="Genomic_DNA"/>
</dbReference>
<dbReference type="PANTHER" id="PTHR33408:SF2">
    <property type="entry name" value="TRANSPOSASE DDE DOMAIN-CONTAINING PROTEIN"/>
    <property type="match status" value="1"/>
</dbReference>
<feature type="domain" description="Transposase DDE" evidence="3">
    <location>
        <begin position="345"/>
        <end position="462"/>
    </location>
</feature>
<dbReference type="Pfam" id="PF05598">
    <property type="entry name" value="DUF772"/>
    <property type="match status" value="1"/>
</dbReference>
<evidence type="ECO:0000313" key="6">
    <source>
        <dbReference type="Proteomes" id="UP000254100"/>
    </source>
</evidence>
<feature type="domain" description="Transposase InsH N-terminal" evidence="2">
    <location>
        <begin position="18"/>
        <end position="111"/>
    </location>
</feature>
<protein>
    <submittedName>
        <fullName evidence="5">Transposase IS4 family protein</fullName>
    </submittedName>
</protein>
<evidence type="ECO:0000259" key="3">
    <source>
        <dbReference type="Pfam" id="PF13751"/>
    </source>
</evidence>
<gene>
    <name evidence="4" type="ORF">NCTC13832_01495</name>
    <name evidence="5" type="ORF">NCTC13832_02420</name>
</gene>
<dbReference type="InterPro" id="IPR047629">
    <property type="entry name" value="IS1182_transpos"/>
</dbReference>
<sequence>MANIQGFSRNQVSFQLLTLDEMIEEENPVRAIDAFVESLCLKDLGIKEYSKNNRGQQPYERKDLLKLFIYGYFNKIRSSRSLEVECKRNIELMWLVNSICPDHGTISLFLKENRQSFKQVMKTFTYILKGWGLIDGRIIAIDGTKITAQNSKSNYITPNGLTKKINYIDEKIDKYIHQLEKISEESILNQETVSSVKSKIMRYEVKKKELTELKNEMKKENKKQLTTTDPDSRAMKNNGKIDISYNMQSSVDSKHKLIVTLDVVNDINDQSQLASMVSKTNKLLTKDKNRIILADTGYYNMKEIKNCVDDDNTVYIKPQKSKNILGGTQYSKEKFQYQKDTDSYICPEGKELPFTEKTTKNGMMYKRYIGEKSCQACSAHHLCTKSVRGRNIQRWEYEEILEKVKRETENNNEIYKKRSHIVEHPFGTIKRYYGYTFFLGKGLESVGAEAALICVAYNFKRLTKIKKVSEIVRLLAS</sequence>
<evidence type="ECO:0000259" key="2">
    <source>
        <dbReference type="Pfam" id="PF05598"/>
    </source>
</evidence>
<dbReference type="OrthoDB" id="2236403at2"/>
<organism evidence="5 6">
    <name type="scientific">Staphylococcus microti</name>
    <dbReference type="NCBI Taxonomy" id="569857"/>
    <lineage>
        <taxon>Bacteria</taxon>
        <taxon>Bacillati</taxon>
        <taxon>Bacillota</taxon>
        <taxon>Bacilli</taxon>
        <taxon>Bacillales</taxon>
        <taxon>Staphylococcaceae</taxon>
        <taxon>Staphylococcus</taxon>
    </lineage>
</organism>
<proteinExistence type="predicted"/>
<evidence type="ECO:0000256" key="1">
    <source>
        <dbReference type="SAM" id="MobiDB-lite"/>
    </source>
</evidence>
<dbReference type="PANTHER" id="PTHR33408">
    <property type="entry name" value="TRANSPOSASE"/>
    <property type="match status" value="1"/>
</dbReference>
<dbReference type="Proteomes" id="UP000254100">
    <property type="component" value="Unassembled WGS sequence"/>
</dbReference>